<sequence length="2891" mass="311006">MIHPPIAGMVLPVRRRLALFQLANYRFMGFQSVCGRIAEINQRGKEYEEGYVGSDEEEEMPQAERDLAEDAQWKIFQKNTFTRWANEHLKQAKTSVDDIQTDFSDGIKLIRLVEVLSGKKFAHVNKRPTFRTQKLENVTMVLKFLEEDEGLKLVNIDSTDIVDSRLKLILGLIWTLILHYSISMPMWEGEEELPQDPKGKGPTPKQRILAWANSKMPDRPVKNLTTDWNSGVAIGALVDACAPGLCPDWDTWSPRNPLQNATEAMVAAQEWLDVPLLIRPEEMIDPKVDEKAMMTYLSQFPNAKLKEGAPLRPKINPARVRAYGPGLEETGNTVNSIARFTVDTFAAGRADLEVIILTAGGATIPCEVVKNEDRNLTYSCSYVPKNEGPYRIIIKYAGKEIPNSPFLVNVEGAPGDPRKVTVSGPGIEENGGNCVGRRTFFNAFTKNAGAGLISCDVVDPNGRRDTIKPRITHPDENGPFLIEYTPKIEGPHKVEVMFVGQPIPNSPFPVNVGPHGLLFTDDIAMALANLRTAEMLKAQRPAVEESKPSGSGVKLPSVPTVPPNQVPGPKAGLAAATFSPPEGTAPPGRKPLKPETVEPQATSPGQTTKPPSNAPAGIAACNPSLVYATGRGVQEKGIRVNDVAVFQVHTERAGGPAELFVDLKRPDGQVEPVKIVRVSEHLYTCSYVPQRPGQYTLIVQYGGEHIRCSPFKIIVGPYKQSKVRAFGPGLSKGITKTPNLFTVVSNDELGALGFLIEGPSSATIKCVDNGDTSAEVAYEVDLPGEYAIHVTCDDEDIQGSPFMAMVDAPSGIDVSRINVFGKGISQTPGDVIKGMPTDFTIDLTNVMSSVTQIAQKKKLTPKDLLFVECHDSLGEIVAVEVIETSVGKFNIKYTPKNIGVITVHMAIDGECLKQSGTRVPVGLDAAVGGIKLSGPGLESAKVKTPTYFTMDLTNIPQPANRKSVISETVFHITEEDGVPIIPRVIDNQDGTYRIEYVPPEKSTALGISVLVAGSQIAQSPYVVPVNPAFDVSKLKVAGLDSKVIANEPQHFNIETSDATPIDGIPTVLIKLRGSPKTIPTSVKKAAHGFDVAYTLPQPGEYTVQVALNKYPVAGPFNVEAVPASQNVPQKGSQPATVGSPPTLPGQPLVPLVAAHNAALLKSGVFKEPIPLHTGTIAPMQIVSPQILTPVKRSASTGPLQAPIQPKIARPNDSVGAAVVPIQMGSPQQPQTLQPSDAHKQRPDGETPGVQIMPSVAGQLARQPLRPDEQHMPPEAQRSGPGQTTGPDQVPKRASQPVGVTQAMQPNLQKGYYQVDPLLAGPGEYRTPRPSILPQEKEVVVQNSRWPQSSSEEPAGKVTAYGPGLEKAMATIPAEFTVDSTKSTPSPLSVIIEGPQQSTVNCTDNGNQTCGITYVPPVPGVYTINVLHNGKKHIQGSPFMVQVYPVGKMDLNVDKIKAYGPGLQPKGVFKDCLLKFIVDAREIDTVGQELVSAIIKDPDGRRSASNVVNRHDGTYLVTYSATMEGPHAIEVTYGGVQIPGSPFLVDVSAGFDASRVRAYGPGLEPSGPHLMPNLKTEFTVDMSGAGKGGLGLSIEGPADAAINCIDNKDGTCTVEYTPTMAGTYDIHLKFGGVEIPMSPFHVRIQGNADVSKVRCYGHGLEPNKVRASVPATFVADTSLANNAPIEATFTPTPGAAPVPAAVNPVAGQPGLYECTYVPQAVGPCQVEVTCEGKPIIGSPFIIPVRPTTEPEKVRLAGAGIRGPVQASLPSTFTVDATDAGLGDLKLDVMDPVGHSLPISVVPITQEELEQVNTAPMQKRMPQSGDIISGSDSGLLACTYEPFIVGEHKIHVMYAGTEIPESPFVFESLRVGRADLCEIKGDVKPRIAVGDETSVTVDTSKAGPGNLMCRATQISGGKSVDLPVEVEANDDGTSTAYFLPKETGPVQVELRYGGQLIPNGKYTQEAVPAEELEVPMAPIEAYYAPVDFRLVVSGKDDHSLQGIVVCLKWILKSVEFLKTTVVVRPSGVNDQVETKEDKDGIMTVKYHPKERGMHELHVTTVASGSDLRMPLKGSPFKFFVDNAASGNVTAYGPGLSHGITGQPAEFTVDMKNAGAGGLSVSVEGPSKVEMSCTESGDGACRVTYYPMVPGEYTINLKFMDKPISGSPYVAKITGEAKKRTQMNMSSMNCVSFEAGIDDISILTATVTSPSGHEEPCVLKKLPNNRMGISFTPKETGEHLVNVFKAGKHIPKSPFRVNVSSEDVGDPTRVRVIWPEGVQPMANQRNEFLVDSKNAGYATLSLSIEGPSKAEIECTDNSDGTCTVAYCPTEPGTYLVNVRYADQHVPGSPFTVHVGGESSQRMVQRIVRSRQAFEATQVGSECALTIPIPGDIREITGEVYSPSGKRIPCDIVPVDDEKVSIHFVPQERGIHTVSILNRGVHIPGSPFQFTIGQPAEGGPSKVRVSGRGLEYGEVNEPNEFSIYTHEAGAGGLSIAIEGPSKAEISFKDNQDGSCSVYYKVRRPGEYTCSIKFADEHIPFSPFHIFVTDPKEGGRSEAYEVPIQFATSDRVSHEREINQLCTPVAFTVHCLDVNHVLEATVESPSKTVERATVHKLDGDQHVVRFVPRESGAHFVRVYLVPESEAHLGDRAPHAKEIDGSPFHIAVSDSMADPSTVYATGDGLTHGSVGMKNKFFVNTANAGKGLLSVVVDGPSKVQITCEERPDGYEFSYIPTLPGDYKISIKYGGNFDIFGSPFTARITGSPMGDMMQQNNIEPTTIVLDTATKTMSSRTYEATSVISKGIAQNVNCSGLGLKRGFVGKENQFFVDASKAGNAMLLAGMMGPSHPCERFEIVHTGSNRFSVTYRVQEVGQYWLSIMWGDQHIPGSPFRVEISP</sequence>
<dbReference type="InterPro" id="IPR014756">
    <property type="entry name" value="Ig_E-set"/>
</dbReference>
<evidence type="ECO:0000313" key="9">
    <source>
        <dbReference type="WBParaSite" id="TTAC_0000854001-mRNA-1"/>
    </source>
</evidence>
<dbReference type="PROSITE" id="PS50021">
    <property type="entry name" value="CH"/>
    <property type="match status" value="2"/>
</dbReference>
<feature type="repeat" description="Filamin" evidence="4">
    <location>
        <begin position="1547"/>
        <end position="1643"/>
    </location>
</feature>
<feature type="repeat" description="Filamin" evidence="4">
    <location>
        <begin position="1744"/>
        <end position="1866"/>
    </location>
</feature>
<evidence type="ECO:0000256" key="2">
    <source>
        <dbReference type="ARBA" id="ARBA00022737"/>
    </source>
</evidence>
<feature type="repeat" description="Filamin" evidence="4">
    <location>
        <begin position="2168"/>
        <end position="2256"/>
    </location>
</feature>
<dbReference type="Gene3D" id="2.60.40.10">
    <property type="entry name" value="Immunoglobulins"/>
    <property type="match status" value="22"/>
</dbReference>
<dbReference type="FunFam" id="2.60.40.10:FF:000001">
    <property type="entry name" value="Filamin-C isoform b"/>
    <property type="match status" value="1"/>
</dbReference>
<feature type="repeat" description="Filamin" evidence="4">
    <location>
        <begin position="2078"/>
        <end position="2170"/>
    </location>
</feature>
<dbReference type="InterPro" id="IPR001589">
    <property type="entry name" value="Actinin_actin-bd_CS"/>
</dbReference>
<feature type="repeat" description="Filamin" evidence="4">
    <location>
        <begin position="312"/>
        <end position="410"/>
    </location>
</feature>
<reference evidence="9" key="1">
    <citation type="submission" date="2016-04" db="UniProtKB">
        <authorList>
            <consortium name="WormBaseParasite"/>
        </authorList>
    </citation>
    <scope>IDENTIFICATION</scope>
</reference>
<feature type="domain" description="Calponin-homology (CH)" evidence="6">
    <location>
        <begin position="75"/>
        <end position="181"/>
    </location>
</feature>
<keyword evidence="2" id="KW-0677">Repeat</keyword>
<dbReference type="CDD" id="cd21311">
    <property type="entry name" value="CH_dFLNA-like_rpt1"/>
    <property type="match status" value="1"/>
</dbReference>
<feature type="compositionally biased region" description="Polar residues" evidence="5">
    <location>
        <begin position="599"/>
        <end position="611"/>
    </location>
</feature>
<feature type="repeat" description="Filamin" evidence="4">
    <location>
        <begin position="2593"/>
        <end position="2662"/>
    </location>
</feature>
<dbReference type="InterPro" id="IPR013783">
    <property type="entry name" value="Ig-like_fold"/>
</dbReference>
<feature type="repeat" description="Filamin" evidence="4">
    <location>
        <begin position="1867"/>
        <end position="1964"/>
    </location>
</feature>
<dbReference type="WBParaSite" id="TTAC_0000854001-mRNA-1">
    <property type="protein sequence ID" value="TTAC_0000854001-mRNA-1"/>
    <property type="gene ID" value="TTAC_0000854001"/>
</dbReference>
<dbReference type="SUPFAM" id="SSF81296">
    <property type="entry name" value="E set domains"/>
    <property type="match status" value="22"/>
</dbReference>
<comment type="similarity">
    <text evidence="1">Belongs to the filamin family.</text>
</comment>
<feature type="repeat" description="Filamin" evidence="4">
    <location>
        <begin position="1026"/>
        <end position="1120"/>
    </location>
</feature>
<feature type="repeat" description="Filamin" evidence="4">
    <location>
        <begin position="2451"/>
        <end position="2543"/>
    </location>
</feature>
<dbReference type="FunFam" id="1.10.418.10:FF:000006">
    <property type="entry name" value="Filamin-B isoform A"/>
    <property type="match status" value="1"/>
</dbReference>
<dbReference type="GO" id="GO:0030036">
    <property type="term" value="P:actin cytoskeleton organization"/>
    <property type="evidence" value="ECO:0007669"/>
    <property type="project" value="InterPro"/>
</dbReference>
<gene>
    <name evidence="7" type="ORF">TTAC_LOCUS8525</name>
</gene>
<dbReference type="PROSITE" id="PS00019">
    <property type="entry name" value="ACTININ_1"/>
    <property type="match status" value="1"/>
</dbReference>
<feature type="repeat" description="Filamin" evidence="4">
    <location>
        <begin position="2349"/>
        <end position="2448"/>
    </location>
</feature>
<feature type="region of interest" description="Disordered" evidence="5">
    <location>
        <begin position="1225"/>
        <end position="1251"/>
    </location>
</feature>
<dbReference type="Gene3D" id="1.10.418.10">
    <property type="entry name" value="Calponin-like domain"/>
    <property type="match status" value="2"/>
</dbReference>
<dbReference type="SUPFAM" id="SSF47576">
    <property type="entry name" value="Calponin-homology domain, CH-domain"/>
    <property type="match status" value="1"/>
</dbReference>
<name>A0A158RF10_HYDTA</name>
<dbReference type="PROSITE" id="PS00020">
    <property type="entry name" value="ACTININ_2"/>
    <property type="match status" value="1"/>
</dbReference>
<dbReference type="Proteomes" id="UP000274429">
    <property type="component" value="Unassembled WGS sequence"/>
</dbReference>
<dbReference type="FunFam" id="2.60.40.10:FF:000096">
    <property type="entry name" value="filamin-C isoform X2"/>
    <property type="match status" value="1"/>
</dbReference>
<organism evidence="9">
    <name type="scientific">Hydatigena taeniaeformis</name>
    <name type="common">Feline tapeworm</name>
    <name type="synonym">Taenia taeniaeformis</name>
    <dbReference type="NCBI Taxonomy" id="6205"/>
    <lineage>
        <taxon>Eukaryota</taxon>
        <taxon>Metazoa</taxon>
        <taxon>Spiralia</taxon>
        <taxon>Lophotrochozoa</taxon>
        <taxon>Platyhelminthes</taxon>
        <taxon>Cestoda</taxon>
        <taxon>Eucestoda</taxon>
        <taxon>Cyclophyllidea</taxon>
        <taxon>Taeniidae</taxon>
        <taxon>Hydatigera</taxon>
    </lineage>
</organism>
<dbReference type="InterPro" id="IPR044801">
    <property type="entry name" value="Filamin"/>
</dbReference>
<dbReference type="InterPro" id="IPR036872">
    <property type="entry name" value="CH_dom_sf"/>
</dbReference>
<feature type="repeat" description="Filamin" evidence="4">
    <location>
        <begin position="2020"/>
        <end position="2078"/>
    </location>
</feature>
<feature type="repeat" description="Filamin" evidence="4">
    <location>
        <begin position="715"/>
        <end position="806"/>
    </location>
</feature>
<dbReference type="Pfam" id="PF00630">
    <property type="entry name" value="Filamin"/>
    <property type="match status" value="20"/>
</dbReference>
<dbReference type="Pfam" id="PF00307">
    <property type="entry name" value="CH"/>
    <property type="match status" value="2"/>
</dbReference>
<feature type="repeat" description="Filamin" evidence="4">
    <location>
        <begin position="1349"/>
        <end position="1442"/>
    </location>
</feature>
<feature type="domain" description="Calponin-homology (CH)" evidence="6">
    <location>
        <begin position="202"/>
        <end position="305"/>
    </location>
</feature>
<feature type="repeat" description="Filamin" evidence="4">
    <location>
        <begin position="930"/>
        <end position="1025"/>
    </location>
</feature>
<feature type="repeat" description="Filamin" evidence="4">
    <location>
        <begin position="412"/>
        <end position="512"/>
    </location>
</feature>
<evidence type="ECO:0000313" key="7">
    <source>
        <dbReference type="EMBL" id="VDM33095.1"/>
    </source>
</evidence>
<dbReference type="PANTHER" id="PTHR38537:SF8">
    <property type="entry name" value="FILAMIN-A"/>
    <property type="match status" value="1"/>
</dbReference>
<dbReference type="PROSITE" id="PS50194">
    <property type="entry name" value="FILAMIN_REPEAT"/>
    <property type="match status" value="22"/>
</dbReference>
<evidence type="ECO:0000313" key="8">
    <source>
        <dbReference type="Proteomes" id="UP000274429"/>
    </source>
</evidence>
<dbReference type="STRING" id="6205.A0A158RF10"/>
<evidence type="ECO:0000256" key="4">
    <source>
        <dbReference type="PROSITE-ProRule" id="PRU00087"/>
    </source>
</evidence>
<feature type="repeat" description="Filamin" evidence="4">
    <location>
        <begin position="2259"/>
        <end position="2351"/>
    </location>
</feature>
<feature type="repeat" description="Filamin" evidence="4">
    <location>
        <begin position="809"/>
        <end position="921"/>
    </location>
</feature>
<dbReference type="PANTHER" id="PTHR38537">
    <property type="entry name" value="JITTERBUG, ISOFORM N"/>
    <property type="match status" value="1"/>
</dbReference>
<proteinExistence type="inferred from homology"/>
<feature type="repeat" description="Filamin" evidence="4">
    <location>
        <begin position="2800"/>
        <end position="2889"/>
    </location>
</feature>
<keyword evidence="8" id="KW-1185">Reference proteome</keyword>
<feature type="repeat" description="Filamin" evidence="4">
    <location>
        <begin position="2664"/>
        <end position="2756"/>
    </location>
</feature>
<dbReference type="SMART" id="SM00033">
    <property type="entry name" value="CH"/>
    <property type="match status" value="2"/>
</dbReference>
<feature type="region of interest" description="Disordered" evidence="5">
    <location>
        <begin position="539"/>
        <end position="617"/>
    </location>
</feature>
<dbReference type="EMBL" id="UYWX01020523">
    <property type="protein sequence ID" value="VDM33095.1"/>
    <property type="molecule type" value="Genomic_DNA"/>
</dbReference>
<protein>
    <submittedName>
        <fullName evidence="9">Filamin-A</fullName>
    </submittedName>
</protein>
<dbReference type="OrthoDB" id="5334309at2759"/>
<feature type="repeat" description="Filamin" evidence="4">
    <location>
        <begin position="1644"/>
        <end position="1743"/>
    </location>
</feature>
<feature type="repeat" description="Filamin" evidence="4">
    <location>
        <begin position="618"/>
        <end position="715"/>
    </location>
</feature>
<dbReference type="InterPro" id="IPR001715">
    <property type="entry name" value="CH_dom"/>
</dbReference>
<evidence type="ECO:0000256" key="1">
    <source>
        <dbReference type="ARBA" id="ARBA00009238"/>
    </source>
</evidence>
<dbReference type="GO" id="GO:0051015">
    <property type="term" value="F:actin filament binding"/>
    <property type="evidence" value="ECO:0007669"/>
    <property type="project" value="InterPro"/>
</dbReference>
<dbReference type="InterPro" id="IPR001298">
    <property type="entry name" value="Filamin/ABP280_rpt"/>
</dbReference>
<reference evidence="7 8" key="2">
    <citation type="submission" date="2018-11" db="EMBL/GenBank/DDBJ databases">
        <authorList>
            <consortium name="Pathogen Informatics"/>
        </authorList>
    </citation>
    <scope>NUCLEOTIDE SEQUENCE [LARGE SCALE GENOMIC DNA]</scope>
</reference>
<evidence type="ECO:0000256" key="3">
    <source>
        <dbReference type="ARBA" id="ARBA00023203"/>
    </source>
</evidence>
<feature type="region of interest" description="Disordered" evidence="5">
    <location>
        <begin position="1265"/>
        <end position="1295"/>
    </location>
</feature>
<evidence type="ECO:0000256" key="5">
    <source>
        <dbReference type="SAM" id="MobiDB-lite"/>
    </source>
</evidence>
<dbReference type="SMART" id="SM00557">
    <property type="entry name" value="IG_FLMN"/>
    <property type="match status" value="22"/>
</dbReference>
<accession>A0A158RF10</accession>
<dbReference type="FunFam" id="2.60.40.10:FF:000140">
    <property type="entry name" value="FiLamiN (Actin binding protein) homolog"/>
    <property type="match status" value="2"/>
</dbReference>
<feature type="repeat" description="Filamin" evidence="4">
    <location>
        <begin position="1447"/>
        <end position="1546"/>
    </location>
</feature>
<feature type="compositionally biased region" description="Polar residues" evidence="5">
    <location>
        <begin position="1225"/>
        <end position="1234"/>
    </location>
</feature>
<dbReference type="InterPro" id="IPR017868">
    <property type="entry name" value="Filamin/ABP280_repeat-like"/>
</dbReference>
<evidence type="ECO:0000259" key="6">
    <source>
        <dbReference type="PROSITE" id="PS50021"/>
    </source>
</evidence>
<keyword evidence="3" id="KW-0009">Actin-binding</keyword>